<proteinExistence type="predicted"/>
<dbReference type="InterPro" id="IPR038695">
    <property type="entry name" value="Saro_0823-like_sf"/>
</dbReference>
<gene>
    <name evidence="1" type="ORF">ENS59_13285</name>
</gene>
<comment type="caution">
    <text evidence="1">The sequence shown here is derived from an EMBL/GenBank/DDBJ whole genome shotgun (WGS) entry which is preliminary data.</text>
</comment>
<name>A0A7C3HYS1_9SPIR</name>
<dbReference type="PANTHER" id="PTHR37953">
    <property type="entry name" value="UPF0127 PROTEIN MJ1496"/>
    <property type="match status" value="1"/>
</dbReference>
<sequence>MIFKSGIFNFRLMNALWFALLLLSLISCNSGKASAQSRLPVRTITLLGQGGKEVPVQVEVADTDQSRTQGLMYRRSVPEGTGMLFVFDRDQVLTFWMKNTLVPLSIAYISSEGKIIDILDMEKESLKPVVSSRSVRYALEVPQGYFTKVGIQEGDRLIGLPD</sequence>
<dbReference type="AlphaFoldDB" id="A0A7C3HYS1"/>
<dbReference type="EMBL" id="DSVL01000410">
    <property type="protein sequence ID" value="HFH30459.1"/>
    <property type="molecule type" value="Genomic_DNA"/>
</dbReference>
<protein>
    <submittedName>
        <fullName evidence="1">DUF192 domain-containing protein</fullName>
    </submittedName>
</protein>
<dbReference type="PROSITE" id="PS51257">
    <property type="entry name" value="PROKAR_LIPOPROTEIN"/>
    <property type="match status" value="1"/>
</dbReference>
<dbReference type="PANTHER" id="PTHR37953:SF1">
    <property type="entry name" value="UPF0127 PROTEIN MJ1496"/>
    <property type="match status" value="1"/>
</dbReference>
<accession>A0A7C3HYS1</accession>
<dbReference type="InterPro" id="IPR003795">
    <property type="entry name" value="DUF192"/>
</dbReference>
<reference evidence="1" key="1">
    <citation type="journal article" date="2020" name="mSystems">
        <title>Genome- and Community-Level Interaction Insights into Carbon Utilization and Element Cycling Functions of Hydrothermarchaeota in Hydrothermal Sediment.</title>
        <authorList>
            <person name="Zhou Z."/>
            <person name="Liu Y."/>
            <person name="Xu W."/>
            <person name="Pan J."/>
            <person name="Luo Z.H."/>
            <person name="Li M."/>
        </authorList>
    </citation>
    <scope>NUCLEOTIDE SEQUENCE [LARGE SCALE GENOMIC DNA]</scope>
    <source>
        <strain evidence="1">SpSt-503</strain>
    </source>
</reference>
<evidence type="ECO:0000313" key="1">
    <source>
        <dbReference type="EMBL" id="HFH30459.1"/>
    </source>
</evidence>
<organism evidence="1">
    <name type="scientific">Gracilinema caldarium</name>
    <dbReference type="NCBI Taxonomy" id="215591"/>
    <lineage>
        <taxon>Bacteria</taxon>
        <taxon>Pseudomonadati</taxon>
        <taxon>Spirochaetota</taxon>
        <taxon>Spirochaetia</taxon>
        <taxon>Spirochaetales</taxon>
        <taxon>Breznakiellaceae</taxon>
        <taxon>Gracilinema</taxon>
    </lineage>
</organism>
<dbReference type="Pfam" id="PF02643">
    <property type="entry name" value="DUF192"/>
    <property type="match status" value="1"/>
</dbReference>
<dbReference type="Gene3D" id="2.60.120.1140">
    <property type="entry name" value="Protein of unknown function DUF192"/>
    <property type="match status" value="1"/>
</dbReference>